<gene>
    <name evidence="2" type="ORF">GMARGA_LOCUS39699</name>
</gene>
<sequence length="236" mass="26715">MSTTSTFTSSTPINNIKNLTYSILKSLKDSIVKSKKIPNLSNCSEYEKDIILHSLKAFTILSCGHVFYRLCIKKKLLLTISNMCPFSGCSKEVEIIETGYRRGSESSTSSVVKRMEKHKEEMSDIDDNEDGEESHKRPSNDTPENKLSSKKELKLPSSSTSSTISQAKFITNPSNFSDLYSAIVKAEEQIESRKLYEKVEKQLLSNFSKNAVEKKIERARKIYDLFSSIGENKIQQ</sequence>
<evidence type="ECO:0000313" key="3">
    <source>
        <dbReference type="Proteomes" id="UP000789901"/>
    </source>
</evidence>
<evidence type="ECO:0000256" key="1">
    <source>
        <dbReference type="SAM" id="MobiDB-lite"/>
    </source>
</evidence>
<accession>A0ABN7X6P7</accession>
<keyword evidence="3" id="KW-1185">Reference proteome</keyword>
<dbReference type="SUPFAM" id="SSF57850">
    <property type="entry name" value="RING/U-box"/>
    <property type="match status" value="1"/>
</dbReference>
<feature type="compositionally biased region" description="Acidic residues" evidence="1">
    <location>
        <begin position="123"/>
        <end position="132"/>
    </location>
</feature>
<comment type="caution">
    <text evidence="2">The sequence shown here is derived from an EMBL/GenBank/DDBJ whole genome shotgun (WGS) entry which is preliminary data.</text>
</comment>
<evidence type="ECO:0000313" key="2">
    <source>
        <dbReference type="EMBL" id="CAG8849409.1"/>
    </source>
</evidence>
<protein>
    <submittedName>
        <fullName evidence="2">44282_t:CDS:1</fullName>
    </submittedName>
</protein>
<feature type="compositionally biased region" description="Basic and acidic residues" evidence="1">
    <location>
        <begin position="113"/>
        <end position="122"/>
    </location>
</feature>
<name>A0ABN7X6P7_GIGMA</name>
<organism evidence="2 3">
    <name type="scientific">Gigaspora margarita</name>
    <dbReference type="NCBI Taxonomy" id="4874"/>
    <lineage>
        <taxon>Eukaryota</taxon>
        <taxon>Fungi</taxon>
        <taxon>Fungi incertae sedis</taxon>
        <taxon>Mucoromycota</taxon>
        <taxon>Glomeromycotina</taxon>
        <taxon>Glomeromycetes</taxon>
        <taxon>Diversisporales</taxon>
        <taxon>Gigasporaceae</taxon>
        <taxon>Gigaspora</taxon>
    </lineage>
</organism>
<proteinExistence type="predicted"/>
<dbReference type="Proteomes" id="UP000789901">
    <property type="component" value="Unassembled WGS sequence"/>
</dbReference>
<feature type="region of interest" description="Disordered" evidence="1">
    <location>
        <begin position="106"/>
        <end position="159"/>
    </location>
</feature>
<feature type="non-terminal residue" evidence="2">
    <location>
        <position position="236"/>
    </location>
</feature>
<dbReference type="EMBL" id="CAJVQB010096107">
    <property type="protein sequence ID" value="CAG8849409.1"/>
    <property type="molecule type" value="Genomic_DNA"/>
</dbReference>
<reference evidence="2 3" key="1">
    <citation type="submission" date="2021-06" db="EMBL/GenBank/DDBJ databases">
        <authorList>
            <person name="Kallberg Y."/>
            <person name="Tangrot J."/>
            <person name="Rosling A."/>
        </authorList>
    </citation>
    <scope>NUCLEOTIDE SEQUENCE [LARGE SCALE GENOMIC DNA]</scope>
    <source>
        <strain evidence="2 3">120-4 pot B 10/14</strain>
    </source>
</reference>
<feature type="compositionally biased region" description="Basic and acidic residues" evidence="1">
    <location>
        <begin position="133"/>
        <end position="154"/>
    </location>
</feature>